<feature type="domain" description="Chitin-binding type-2" evidence="1">
    <location>
        <begin position="522"/>
        <end position="578"/>
    </location>
</feature>
<evidence type="ECO:0000259" key="1">
    <source>
        <dbReference type="PROSITE" id="PS50940"/>
    </source>
</evidence>
<dbReference type="Pfam" id="PF01607">
    <property type="entry name" value="CBM_14"/>
    <property type="match status" value="2"/>
</dbReference>
<proteinExistence type="predicted"/>
<feature type="domain" description="Chitin-binding type-2" evidence="1">
    <location>
        <begin position="371"/>
        <end position="436"/>
    </location>
</feature>
<gene>
    <name evidence="2" type="ORF">CUNI_LOCUS11768</name>
</gene>
<dbReference type="OrthoDB" id="6020543at2759"/>
<dbReference type="Gene3D" id="2.170.140.10">
    <property type="entry name" value="Chitin binding domain"/>
    <property type="match status" value="1"/>
</dbReference>
<dbReference type="SMART" id="SM00494">
    <property type="entry name" value="ChtBD2"/>
    <property type="match status" value="7"/>
</dbReference>
<feature type="non-terminal residue" evidence="2">
    <location>
        <position position="1"/>
    </location>
</feature>
<dbReference type="GO" id="GO:0005576">
    <property type="term" value="C:extracellular region"/>
    <property type="evidence" value="ECO:0007669"/>
    <property type="project" value="InterPro"/>
</dbReference>
<protein>
    <recommendedName>
        <fullName evidence="1">Chitin-binding type-2 domain-containing protein</fullName>
    </recommendedName>
</protein>
<dbReference type="InterPro" id="IPR036508">
    <property type="entry name" value="Chitin-bd_dom_sf"/>
</dbReference>
<sequence length="586" mass="66084">MSCLSHPSYFPFVGFITHRKRVNRIRIVDALLLVFLLPVTSGLRTGEYPLYDTMCLSSRQMVSVMWDCKGYIQCMPLGNGTFRAVWINCSTGRQFDPSKRECVQNYDKYAAINICPAMPFLKFPHPSSCALYYDCSQPNARPGLAPWENECPDPYHFDEDTFTCMNKQNGNSPVCGSRPEPSGNVKHFYICDNGTVSEKRTCQEDGRIFDPIARDCTETVLEDSIKTYCTRNPAAIFADPTRCSLLYDCSRANWHMKLKPYQTECVYPRLFDPASASCASFHDVNCDTRLEPIQPCDYVVGHCSDTQCIPCVASCLGLRDGPNAYPGQVLTGFYLVCQKQRTIDERVCAAGSVFDPQMRSCLTEISTQTLDVYCSTNPNGRLLHPSECSVFYSCAHQNDTQTHPNLPPRAVECKYPYLVDSGTITCKPHTLVKCGARREPFSPCDYVSNRCMTKDCTRCELVMPSCYGKADNYYPAISQEMTADYIVCKDQRIVGSGVCASGHIFDIRSLTCTDTVYSTSLMEYCTKYRMGRVQNPRNCAQYYDCAISMSEVTECTYPDLYDVILHLCLPYHQVNCAGRPIFMEPC</sequence>
<reference evidence="2" key="1">
    <citation type="submission" date="2021-04" db="EMBL/GenBank/DDBJ databases">
        <authorList>
            <consortium name="Molecular Ecology Group"/>
        </authorList>
    </citation>
    <scope>NUCLEOTIDE SEQUENCE</scope>
</reference>
<dbReference type="EMBL" id="CAJHNH020002291">
    <property type="protein sequence ID" value="CAG5126210.1"/>
    <property type="molecule type" value="Genomic_DNA"/>
</dbReference>
<accession>A0A8S3ZEL5</accession>
<organism evidence="2 3">
    <name type="scientific">Candidula unifasciata</name>
    <dbReference type="NCBI Taxonomy" id="100452"/>
    <lineage>
        <taxon>Eukaryota</taxon>
        <taxon>Metazoa</taxon>
        <taxon>Spiralia</taxon>
        <taxon>Lophotrochozoa</taxon>
        <taxon>Mollusca</taxon>
        <taxon>Gastropoda</taxon>
        <taxon>Heterobranchia</taxon>
        <taxon>Euthyneura</taxon>
        <taxon>Panpulmonata</taxon>
        <taxon>Eupulmonata</taxon>
        <taxon>Stylommatophora</taxon>
        <taxon>Helicina</taxon>
        <taxon>Helicoidea</taxon>
        <taxon>Geomitridae</taxon>
        <taxon>Candidula</taxon>
    </lineage>
</organism>
<dbReference type="AlphaFoldDB" id="A0A8S3ZEL5"/>
<evidence type="ECO:0000313" key="2">
    <source>
        <dbReference type="EMBL" id="CAG5126210.1"/>
    </source>
</evidence>
<keyword evidence="3" id="KW-1185">Reference proteome</keyword>
<dbReference type="InterPro" id="IPR002557">
    <property type="entry name" value="Chitin-bd_dom"/>
</dbReference>
<dbReference type="SUPFAM" id="SSF57625">
    <property type="entry name" value="Invertebrate chitin-binding proteins"/>
    <property type="match status" value="3"/>
</dbReference>
<dbReference type="PROSITE" id="PS50940">
    <property type="entry name" value="CHIT_BIND_II"/>
    <property type="match status" value="4"/>
</dbReference>
<name>A0A8S3ZEL5_9EUPU</name>
<dbReference type="Proteomes" id="UP000678393">
    <property type="component" value="Unassembled WGS sequence"/>
</dbReference>
<feature type="domain" description="Chitin-binding type-2" evidence="1">
    <location>
        <begin position="112"/>
        <end position="177"/>
    </location>
</feature>
<dbReference type="GO" id="GO:0008061">
    <property type="term" value="F:chitin binding"/>
    <property type="evidence" value="ECO:0007669"/>
    <property type="project" value="InterPro"/>
</dbReference>
<evidence type="ECO:0000313" key="3">
    <source>
        <dbReference type="Proteomes" id="UP000678393"/>
    </source>
</evidence>
<comment type="caution">
    <text evidence="2">The sequence shown here is derived from an EMBL/GenBank/DDBJ whole genome shotgun (WGS) entry which is preliminary data.</text>
</comment>
<feature type="domain" description="Chitin-binding type-2" evidence="1">
    <location>
        <begin position="226"/>
        <end position="288"/>
    </location>
</feature>